<evidence type="ECO:0000313" key="1">
    <source>
        <dbReference type="EMBL" id="PKZ64160.1"/>
    </source>
</evidence>
<dbReference type="Proteomes" id="UP000234662">
    <property type="component" value="Unassembled WGS sequence"/>
</dbReference>
<comment type="caution">
    <text evidence="1">The sequence shown here is derived from an EMBL/GenBank/DDBJ whole genome shotgun (WGS) entry which is preliminary data.</text>
</comment>
<accession>A0A2I1R4V7</accession>
<organism evidence="1 2">
    <name type="scientific">Gordonia terrae</name>
    <dbReference type="NCBI Taxonomy" id="2055"/>
    <lineage>
        <taxon>Bacteria</taxon>
        <taxon>Bacillati</taxon>
        <taxon>Actinomycetota</taxon>
        <taxon>Actinomycetes</taxon>
        <taxon>Mycobacteriales</taxon>
        <taxon>Gordoniaceae</taxon>
        <taxon>Gordonia</taxon>
    </lineage>
</organism>
<protein>
    <submittedName>
        <fullName evidence="1">Uncharacterized protein</fullName>
    </submittedName>
</protein>
<name>A0A2I1R4V7_9ACTN</name>
<proteinExistence type="predicted"/>
<gene>
    <name evidence="1" type="ORF">CYJ73_18490</name>
</gene>
<evidence type="ECO:0000313" key="2">
    <source>
        <dbReference type="Proteomes" id="UP000234662"/>
    </source>
</evidence>
<dbReference type="EMBL" id="PKJC01000016">
    <property type="protein sequence ID" value="PKZ64160.1"/>
    <property type="molecule type" value="Genomic_DNA"/>
</dbReference>
<sequence length="92" mass="10098">MNDSGRTLDHAIDALYDPINALQRQVLDIERSYRDLAQRDDLATDTLGAPTTPAEAIAGITEALASLRDALRAAEGHRDTAKQHAARLYIDR</sequence>
<dbReference type="AlphaFoldDB" id="A0A2I1R4V7"/>
<reference evidence="1 2" key="1">
    <citation type="submission" date="2017-12" db="EMBL/GenBank/DDBJ databases">
        <title>Phylogenetic diversity of female urinary microbiome.</title>
        <authorList>
            <person name="Thomas-White K."/>
            <person name="Wolfe A.J."/>
        </authorList>
    </citation>
    <scope>NUCLEOTIDE SEQUENCE [LARGE SCALE GENOMIC DNA]</scope>
    <source>
        <strain evidence="1 2">UMB0777</strain>
    </source>
</reference>
<dbReference type="RefSeq" id="WP_101821352.1">
    <property type="nucleotide sequence ID" value="NZ_PKJC01000016.1"/>
</dbReference>